<dbReference type="Pfam" id="PF02632">
    <property type="entry name" value="BioY"/>
    <property type="match status" value="1"/>
</dbReference>
<evidence type="ECO:0000313" key="5">
    <source>
        <dbReference type="EMBL" id="NFN34654.1"/>
    </source>
</evidence>
<feature type="transmembrane region" description="Helical" evidence="3">
    <location>
        <begin position="144"/>
        <end position="165"/>
    </location>
</feature>
<dbReference type="AlphaFoldDB" id="A0A0C2S3E6"/>
<feature type="transmembrane region" description="Helical" evidence="3">
    <location>
        <begin position="106"/>
        <end position="132"/>
    </location>
</feature>
<evidence type="ECO:0000256" key="3">
    <source>
        <dbReference type="SAM" id="Phobius"/>
    </source>
</evidence>
<evidence type="ECO:0000313" key="7">
    <source>
        <dbReference type="Proteomes" id="UP000476820"/>
    </source>
</evidence>
<accession>A0A0C2S3E6</accession>
<keyword evidence="3" id="KW-1133">Transmembrane helix</keyword>
<reference evidence="6 7" key="1">
    <citation type="submission" date="2019-04" db="EMBL/GenBank/DDBJ databases">
        <title>Genome sequencing of Clostridium botulinum Groups I-IV and Clostridium butyricum.</title>
        <authorList>
            <person name="Brunt J."/>
            <person name="Van Vliet A.H.M."/>
            <person name="Stringer S.C."/>
            <person name="Carter A.T."/>
            <person name="Peck M.W."/>
        </authorList>
    </citation>
    <scope>NUCLEOTIDE SEQUENCE [LARGE SCALE GENOMIC DNA]</scope>
    <source>
        <strain evidence="4 7">1605</strain>
        <strain evidence="5 6">CB-K-33E</strain>
    </source>
</reference>
<dbReference type="Proteomes" id="UP000476820">
    <property type="component" value="Unassembled WGS sequence"/>
</dbReference>
<dbReference type="InterPro" id="IPR003784">
    <property type="entry name" value="BioY"/>
</dbReference>
<keyword evidence="2" id="KW-0813">Transport</keyword>
<dbReference type="RefSeq" id="WP_012451056.1">
    <property type="nucleotide sequence ID" value="NZ_CP010520.1"/>
</dbReference>
<evidence type="ECO:0000313" key="6">
    <source>
        <dbReference type="Proteomes" id="UP000473681"/>
    </source>
</evidence>
<evidence type="ECO:0000313" key="4">
    <source>
        <dbReference type="EMBL" id="NFF87383.1"/>
    </source>
</evidence>
<feature type="transmembrane region" description="Helical" evidence="3">
    <location>
        <begin position="82"/>
        <end position="99"/>
    </location>
</feature>
<sequence>MLKDQIICAIFAVITAICAQISIPFFQVPFTMQVFAIVLSAVILGYKKAFISQIIYILLGAVGLPVFAGFKGGIQSLIGPTGGYITSFLLMVLIIGYFSERYNGNYFIIGFSGVLGIIVCYIIGTAQLAFILNITFLDALKIGVLPFIIFDLAKIFLGLFLGFNIKKRIFI</sequence>
<dbReference type="PANTHER" id="PTHR34295">
    <property type="entry name" value="BIOTIN TRANSPORTER BIOY"/>
    <property type="match status" value="1"/>
</dbReference>
<comment type="caution">
    <text evidence="4">The sequence shown here is derived from an EMBL/GenBank/DDBJ whole genome shotgun (WGS) entry which is preliminary data.</text>
</comment>
<keyword evidence="3" id="KW-0812">Transmembrane</keyword>
<evidence type="ECO:0000256" key="1">
    <source>
        <dbReference type="ARBA" id="ARBA00010692"/>
    </source>
</evidence>
<feature type="transmembrane region" description="Helical" evidence="3">
    <location>
        <begin position="28"/>
        <end position="46"/>
    </location>
</feature>
<dbReference type="GO" id="GO:0005886">
    <property type="term" value="C:plasma membrane"/>
    <property type="evidence" value="ECO:0007669"/>
    <property type="project" value="UniProtKB-SubCell"/>
</dbReference>
<keyword evidence="2 3" id="KW-0472">Membrane</keyword>
<protein>
    <recommendedName>
        <fullName evidence="2">Biotin transporter</fullName>
    </recommendedName>
</protein>
<comment type="similarity">
    <text evidence="1 2">Belongs to the BioY family.</text>
</comment>
<dbReference type="Gene3D" id="1.10.1760.20">
    <property type="match status" value="1"/>
</dbReference>
<organism evidence="4 7">
    <name type="scientific">Clostridium botulinum</name>
    <dbReference type="NCBI Taxonomy" id="1491"/>
    <lineage>
        <taxon>Bacteria</taxon>
        <taxon>Bacillati</taxon>
        <taxon>Bacillota</taxon>
        <taxon>Clostridia</taxon>
        <taxon>Eubacteriales</taxon>
        <taxon>Clostridiaceae</taxon>
        <taxon>Clostridium</taxon>
    </lineage>
</organism>
<dbReference type="EMBL" id="SWOV01000011">
    <property type="protein sequence ID" value="NFF87383.1"/>
    <property type="molecule type" value="Genomic_DNA"/>
</dbReference>
<keyword evidence="2" id="KW-1003">Cell membrane</keyword>
<dbReference type="PIRSF" id="PIRSF016661">
    <property type="entry name" value="BioY"/>
    <property type="match status" value="1"/>
</dbReference>
<evidence type="ECO:0000256" key="2">
    <source>
        <dbReference type="PIRNR" id="PIRNR016661"/>
    </source>
</evidence>
<dbReference type="Proteomes" id="UP000473681">
    <property type="component" value="Unassembled WGS sequence"/>
</dbReference>
<comment type="subcellular location">
    <subcellularLocation>
        <location evidence="2">Cell membrane</location>
        <topology evidence="2">Multi-pass membrane protein</topology>
    </subcellularLocation>
</comment>
<dbReference type="GO" id="GO:0015225">
    <property type="term" value="F:biotin transmembrane transporter activity"/>
    <property type="evidence" value="ECO:0007669"/>
    <property type="project" value="UniProtKB-UniRule"/>
</dbReference>
<dbReference type="PANTHER" id="PTHR34295:SF1">
    <property type="entry name" value="BIOTIN TRANSPORTER BIOY"/>
    <property type="match status" value="1"/>
</dbReference>
<dbReference type="OrthoDB" id="9803495at2"/>
<gene>
    <name evidence="4" type="ORF">FC774_05775</name>
    <name evidence="5" type="ORF">FDB51_05785</name>
</gene>
<proteinExistence type="inferred from homology"/>
<dbReference type="EMBL" id="SWVK01000006">
    <property type="protein sequence ID" value="NFN34654.1"/>
    <property type="molecule type" value="Genomic_DNA"/>
</dbReference>
<name>A0A0C2S3E6_CLOBO</name>
<feature type="transmembrane region" description="Helical" evidence="3">
    <location>
        <begin position="53"/>
        <end position="70"/>
    </location>
</feature>